<evidence type="ECO:0000313" key="3">
    <source>
        <dbReference type="Proteomes" id="UP001268256"/>
    </source>
</evidence>
<reference evidence="3" key="1">
    <citation type="submission" date="2023-07" db="EMBL/GenBank/DDBJ databases">
        <authorList>
            <person name="Luz R."/>
            <person name="Cordeiro R."/>
            <person name="Fonseca A."/>
            <person name="Goncalves V."/>
        </authorList>
    </citation>
    <scope>NUCLEOTIDE SEQUENCE [LARGE SCALE GENOMIC DNA]</scope>
    <source>
        <strain evidence="3">BACA0444</strain>
    </source>
</reference>
<organism evidence="2 3">
    <name type="scientific">Pseudocalidococcus azoricus BACA0444</name>
    <dbReference type="NCBI Taxonomy" id="2918990"/>
    <lineage>
        <taxon>Bacteria</taxon>
        <taxon>Bacillati</taxon>
        <taxon>Cyanobacteriota</taxon>
        <taxon>Cyanophyceae</taxon>
        <taxon>Acaryochloridales</taxon>
        <taxon>Thermosynechococcaceae</taxon>
        <taxon>Pseudocalidococcus</taxon>
        <taxon>Pseudocalidococcus azoricus</taxon>
    </lineage>
</organism>
<evidence type="ECO:0000313" key="2">
    <source>
        <dbReference type="EMBL" id="MDS3859424.1"/>
    </source>
</evidence>
<dbReference type="AlphaFoldDB" id="A0AAE4JWY8"/>
<keyword evidence="3" id="KW-1185">Reference proteome</keyword>
<comment type="caution">
    <text evidence="2">The sequence shown here is derived from an EMBL/GenBank/DDBJ whole genome shotgun (WGS) entry which is preliminary data.</text>
</comment>
<evidence type="ECO:0000256" key="1">
    <source>
        <dbReference type="SAM" id="MobiDB-lite"/>
    </source>
</evidence>
<sequence>MSNSPPAPPKTAWISRVWTIAQPVLVRESIVILQSVIKGGEILLSRLETRSGQLQLPAPSPESSYLLKAQPWFQTLGAKWWQLMAWLRGKLPSAWQGKLTETGLTAIFIGILLIFLWPGPSQSPATPPPPKTRPTPILAPPPAQTTVLVKPRPAPNALPPVELAPEQTPSETPPTEIIEPEPPPETNLIGTAPPTISDQPDLETPVEPTLTPAPAEAIPPGGAAIEVPEPVIAVEDAPIVPQLSPAEAALADAQNQLLGISDRYRHGLVADLVLDQTTGAARLTFNPAWYDLSPSAQDGLAQELWQRSHELEFAKLLITDTAGQVLVRPPIIGQKPVIVHRVATVP</sequence>
<protein>
    <submittedName>
        <fullName evidence="2">Uncharacterized protein</fullName>
    </submittedName>
</protein>
<dbReference type="RefSeq" id="WP_322876753.1">
    <property type="nucleotide sequence ID" value="NZ_JAVMIP010000001.1"/>
</dbReference>
<proteinExistence type="predicted"/>
<dbReference type="EMBL" id="JAVMIP010000001">
    <property type="protein sequence ID" value="MDS3859424.1"/>
    <property type="molecule type" value="Genomic_DNA"/>
</dbReference>
<name>A0AAE4JWY8_9CYAN</name>
<dbReference type="Proteomes" id="UP001268256">
    <property type="component" value="Unassembled WGS sequence"/>
</dbReference>
<feature type="compositionally biased region" description="Low complexity" evidence="1">
    <location>
        <begin position="165"/>
        <end position="177"/>
    </location>
</feature>
<feature type="region of interest" description="Disordered" evidence="1">
    <location>
        <begin position="152"/>
        <end position="183"/>
    </location>
</feature>
<accession>A0AAE4JWY8</accession>
<gene>
    <name evidence="2" type="ORF">RIF25_01255</name>
</gene>